<feature type="non-terminal residue" evidence="1">
    <location>
        <position position="334"/>
    </location>
</feature>
<dbReference type="AlphaFoldDB" id="A0A382FUT5"/>
<dbReference type="EMBL" id="UINC01051696">
    <property type="protein sequence ID" value="SVB66154.1"/>
    <property type="molecule type" value="Genomic_DNA"/>
</dbReference>
<dbReference type="PANTHER" id="PTHR10443">
    <property type="entry name" value="MICROSOMAL DIPEPTIDASE"/>
    <property type="match status" value="1"/>
</dbReference>
<dbReference type="PROSITE" id="PS51365">
    <property type="entry name" value="RENAL_DIPEPTIDASE_2"/>
    <property type="match status" value="1"/>
</dbReference>
<accession>A0A382FUT5</accession>
<sequence>MFVADLHNDLVQRAMIGEDVSKFSKLGHTDLERLVASCIDFEILIIWVSSLPKAESAFKHANLMYDKIEELASSSVLVSIPKTIDEILENKKKNILSIPIAMEGGEAIENSIEKLHYFIERGIFYLGPTWNHSLDWVSSGYDEVHNKDKIKQLGLSKFGKEVIYTCNDNNIIIDMSHIGEKSFWDIAAIAKKPFIASHSSVHKLFPHFRNLKDDQILEIKRVGGLVGLNPYPFFIDSTFKKKEELFIKDFKKELDEINIKNSNKTAAWIAKQHYLQKKLKAIVPSLDIFIDHIEYVIKLIGIDYVGIGSDYDGLDCLPKGWMDCLDHIKIAESL</sequence>
<name>A0A382FUT5_9ZZZZ</name>
<evidence type="ECO:0000313" key="1">
    <source>
        <dbReference type="EMBL" id="SVB66154.1"/>
    </source>
</evidence>
<dbReference type="Gene3D" id="3.20.20.140">
    <property type="entry name" value="Metal-dependent hydrolases"/>
    <property type="match status" value="1"/>
</dbReference>
<protein>
    <recommendedName>
        <fullName evidence="2">Membrane dipeptidase</fullName>
    </recommendedName>
</protein>
<dbReference type="SUPFAM" id="SSF51556">
    <property type="entry name" value="Metallo-dependent hydrolases"/>
    <property type="match status" value="1"/>
</dbReference>
<evidence type="ECO:0008006" key="2">
    <source>
        <dbReference type="Google" id="ProtNLM"/>
    </source>
</evidence>
<dbReference type="PANTHER" id="PTHR10443:SF12">
    <property type="entry name" value="DIPEPTIDASE"/>
    <property type="match status" value="1"/>
</dbReference>
<gene>
    <name evidence="1" type="ORF">METZ01_LOCUS219008</name>
</gene>
<dbReference type="InterPro" id="IPR008257">
    <property type="entry name" value="Pept_M19"/>
</dbReference>
<reference evidence="1" key="1">
    <citation type="submission" date="2018-05" db="EMBL/GenBank/DDBJ databases">
        <authorList>
            <person name="Lanie J.A."/>
            <person name="Ng W.-L."/>
            <person name="Kazmierczak K.M."/>
            <person name="Andrzejewski T.M."/>
            <person name="Davidsen T.M."/>
            <person name="Wayne K.J."/>
            <person name="Tettelin H."/>
            <person name="Glass J.I."/>
            <person name="Rusch D."/>
            <person name="Podicherti R."/>
            <person name="Tsui H.-C.T."/>
            <person name="Winkler M.E."/>
        </authorList>
    </citation>
    <scope>NUCLEOTIDE SEQUENCE</scope>
</reference>
<dbReference type="InterPro" id="IPR032466">
    <property type="entry name" value="Metal_Hydrolase"/>
</dbReference>
<dbReference type="GO" id="GO:0070573">
    <property type="term" value="F:metallodipeptidase activity"/>
    <property type="evidence" value="ECO:0007669"/>
    <property type="project" value="InterPro"/>
</dbReference>
<proteinExistence type="predicted"/>
<organism evidence="1">
    <name type="scientific">marine metagenome</name>
    <dbReference type="NCBI Taxonomy" id="408172"/>
    <lineage>
        <taxon>unclassified sequences</taxon>
        <taxon>metagenomes</taxon>
        <taxon>ecological metagenomes</taxon>
    </lineage>
</organism>
<dbReference type="GO" id="GO:0006508">
    <property type="term" value="P:proteolysis"/>
    <property type="evidence" value="ECO:0007669"/>
    <property type="project" value="InterPro"/>
</dbReference>
<dbReference type="Pfam" id="PF01244">
    <property type="entry name" value="Peptidase_M19"/>
    <property type="match status" value="1"/>
</dbReference>